<comment type="caution">
    <text evidence="2">The sequence shown here is derived from an EMBL/GenBank/DDBJ whole genome shotgun (WGS) entry which is preliminary data.</text>
</comment>
<dbReference type="OrthoDB" id="9907495at2"/>
<organism evidence="2 3">
    <name type="scientific">Marinilabilia rubra</name>
    <dbReference type="NCBI Taxonomy" id="2162893"/>
    <lineage>
        <taxon>Bacteria</taxon>
        <taxon>Pseudomonadati</taxon>
        <taxon>Bacteroidota</taxon>
        <taxon>Bacteroidia</taxon>
        <taxon>Marinilabiliales</taxon>
        <taxon>Marinilabiliaceae</taxon>
        <taxon>Marinilabilia</taxon>
    </lineage>
</organism>
<sequence length="71" mass="8110">MRFTKKPRYGRVITGLSIVLTALIATHTINVHFLWSAIFMGLGIVHFTTGFLIARKEHKRAGLITKRLFNK</sequence>
<dbReference type="AlphaFoldDB" id="A0A2U2B615"/>
<evidence type="ECO:0000313" key="2">
    <source>
        <dbReference type="EMBL" id="PWD98495.1"/>
    </source>
</evidence>
<keyword evidence="3" id="KW-1185">Reference proteome</keyword>
<name>A0A2U2B615_9BACT</name>
<keyword evidence="1" id="KW-0812">Transmembrane</keyword>
<feature type="transmembrane region" description="Helical" evidence="1">
    <location>
        <begin position="35"/>
        <end position="54"/>
    </location>
</feature>
<accession>A0A2U2B615</accession>
<keyword evidence="1" id="KW-0472">Membrane</keyword>
<dbReference type="EMBL" id="QEWP01000014">
    <property type="protein sequence ID" value="PWD98495.1"/>
    <property type="molecule type" value="Genomic_DNA"/>
</dbReference>
<dbReference type="Proteomes" id="UP000244956">
    <property type="component" value="Unassembled WGS sequence"/>
</dbReference>
<evidence type="ECO:0000256" key="1">
    <source>
        <dbReference type="SAM" id="Phobius"/>
    </source>
</evidence>
<feature type="transmembrane region" description="Helical" evidence="1">
    <location>
        <begin position="12"/>
        <end position="29"/>
    </location>
</feature>
<reference evidence="2 3" key="1">
    <citation type="submission" date="2018-05" db="EMBL/GenBank/DDBJ databases">
        <title>Marinilabilia rubrum sp. nov., isolated from saltern sediment.</title>
        <authorList>
            <person name="Zhang R."/>
        </authorList>
    </citation>
    <scope>NUCLEOTIDE SEQUENCE [LARGE SCALE GENOMIC DNA]</scope>
    <source>
        <strain evidence="2 3">WTE16</strain>
    </source>
</reference>
<keyword evidence="1" id="KW-1133">Transmembrane helix</keyword>
<evidence type="ECO:0000313" key="3">
    <source>
        <dbReference type="Proteomes" id="UP000244956"/>
    </source>
</evidence>
<protein>
    <submittedName>
        <fullName evidence="2">Uncharacterized protein</fullName>
    </submittedName>
</protein>
<proteinExistence type="predicted"/>
<dbReference type="RefSeq" id="WP_109265407.1">
    <property type="nucleotide sequence ID" value="NZ_QEWP01000014.1"/>
</dbReference>
<gene>
    <name evidence="2" type="ORF">DDZ16_15575</name>
</gene>